<dbReference type="Ensembl" id="ENSSGRT00000038152.1">
    <property type="protein sequence ID" value="ENSSGRP00000035541.1"/>
    <property type="gene ID" value="ENSSGRG00000019680.1"/>
</dbReference>
<feature type="domain" description="UMOD/GP2/OIT3-like D8C" evidence="3">
    <location>
        <begin position="68"/>
        <end position="152"/>
    </location>
</feature>
<keyword evidence="5" id="KW-1185">Reference proteome</keyword>
<dbReference type="AlphaFoldDB" id="A0A672MDE2"/>
<sequence length="161" mass="18163">SLGSCYVSTISRPISTASPNIITGFSITSNYDPYTSLDEPWRATDNSYYNDNYYSGMCDYNVEWNGWYRLFYNGQNAQMPESCVNYGMCGTYYSLSLNGPHPQLEDGVVIRHVCFSVSGCCTYTSHPIRVKACPGNFYVYEFVKPIVCSAYCVGDPKHLLF</sequence>
<organism evidence="4 5">
    <name type="scientific">Sinocyclocheilus grahami</name>
    <name type="common">Dianchi golden-line fish</name>
    <name type="synonym">Barbus grahami</name>
    <dbReference type="NCBI Taxonomy" id="75366"/>
    <lineage>
        <taxon>Eukaryota</taxon>
        <taxon>Metazoa</taxon>
        <taxon>Chordata</taxon>
        <taxon>Craniata</taxon>
        <taxon>Vertebrata</taxon>
        <taxon>Euteleostomi</taxon>
        <taxon>Actinopterygii</taxon>
        <taxon>Neopterygii</taxon>
        <taxon>Teleostei</taxon>
        <taxon>Ostariophysi</taxon>
        <taxon>Cypriniformes</taxon>
        <taxon>Cyprinidae</taxon>
        <taxon>Cyprininae</taxon>
        <taxon>Sinocyclocheilus</taxon>
    </lineage>
</organism>
<proteinExistence type="predicted"/>
<dbReference type="InterPro" id="IPR057774">
    <property type="entry name" value="D8C_UMOD/GP2/OIT3-like"/>
</dbReference>
<dbReference type="InParanoid" id="A0A672MDE2"/>
<reference evidence="4" key="2">
    <citation type="submission" date="2025-09" db="UniProtKB">
        <authorList>
            <consortium name="Ensembl"/>
        </authorList>
    </citation>
    <scope>IDENTIFICATION</scope>
</reference>
<name>A0A672MDE2_SINGR</name>
<keyword evidence="2" id="KW-1015">Disulfide bond</keyword>
<protein>
    <recommendedName>
        <fullName evidence="3">UMOD/GP2/OIT3-like D8C domain-containing protein</fullName>
    </recommendedName>
</protein>
<dbReference type="Pfam" id="PF23283">
    <property type="entry name" value="D8C_UMOD"/>
    <property type="match status" value="1"/>
</dbReference>
<evidence type="ECO:0000256" key="2">
    <source>
        <dbReference type="ARBA" id="ARBA00023157"/>
    </source>
</evidence>
<dbReference type="OMA" id="WRSTENM"/>
<keyword evidence="1" id="KW-0732">Signal</keyword>
<evidence type="ECO:0000313" key="5">
    <source>
        <dbReference type="Proteomes" id="UP000472262"/>
    </source>
</evidence>
<evidence type="ECO:0000256" key="1">
    <source>
        <dbReference type="ARBA" id="ARBA00022729"/>
    </source>
</evidence>
<accession>A0A672MDE2</accession>
<reference evidence="4" key="1">
    <citation type="submission" date="2025-08" db="UniProtKB">
        <authorList>
            <consortium name="Ensembl"/>
        </authorList>
    </citation>
    <scope>IDENTIFICATION</scope>
</reference>
<dbReference type="Proteomes" id="UP000472262">
    <property type="component" value="Unassembled WGS sequence"/>
</dbReference>
<evidence type="ECO:0000313" key="4">
    <source>
        <dbReference type="Ensembl" id="ENSSGRP00000035541.1"/>
    </source>
</evidence>
<evidence type="ECO:0000259" key="3">
    <source>
        <dbReference type="Pfam" id="PF23283"/>
    </source>
</evidence>